<dbReference type="InterPro" id="IPR036271">
    <property type="entry name" value="Tet_transcr_reg_TetR-rel_C_sf"/>
</dbReference>
<dbReference type="InterPro" id="IPR050109">
    <property type="entry name" value="HTH-type_TetR-like_transc_reg"/>
</dbReference>
<evidence type="ECO:0000256" key="2">
    <source>
        <dbReference type="ARBA" id="ARBA00023125"/>
    </source>
</evidence>
<gene>
    <name evidence="6" type="ORF">WCD41_14155</name>
</gene>
<keyword evidence="3" id="KW-0804">Transcription</keyword>
<dbReference type="SUPFAM" id="SSF46689">
    <property type="entry name" value="Homeodomain-like"/>
    <property type="match status" value="1"/>
</dbReference>
<protein>
    <submittedName>
        <fullName evidence="6">Helix-turn-helix domain-containing protein</fullName>
    </submittedName>
</protein>
<proteinExistence type="predicted"/>
<dbReference type="PROSITE" id="PS50977">
    <property type="entry name" value="HTH_TETR_2"/>
    <property type="match status" value="1"/>
</dbReference>
<dbReference type="InterPro" id="IPR009057">
    <property type="entry name" value="Homeodomain-like_sf"/>
</dbReference>
<dbReference type="PRINTS" id="PR00455">
    <property type="entry name" value="HTHTETR"/>
</dbReference>
<feature type="domain" description="HTH tetR-type" evidence="5">
    <location>
        <begin position="17"/>
        <end position="77"/>
    </location>
</feature>
<dbReference type="InterPro" id="IPR001647">
    <property type="entry name" value="HTH_TetR"/>
</dbReference>
<reference evidence="6 7" key="1">
    <citation type="submission" date="2024-03" db="EMBL/GenBank/DDBJ databases">
        <title>Actinomycetospora sp. OC33-EN06, a novel actinomycete isolated from wild orchid (Aerides multiflora).</title>
        <authorList>
            <person name="Suriyachadkun C."/>
        </authorList>
    </citation>
    <scope>NUCLEOTIDE SEQUENCE [LARGE SCALE GENOMIC DNA]</scope>
    <source>
        <strain evidence="6 7">OC33-EN06</strain>
    </source>
</reference>
<feature type="DNA-binding region" description="H-T-H motif" evidence="4">
    <location>
        <begin position="40"/>
        <end position="59"/>
    </location>
</feature>
<organism evidence="6 7">
    <name type="scientific">Actinomycetospora aeridis</name>
    <dbReference type="NCBI Taxonomy" id="3129231"/>
    <lineage>
        <taxon>Bacteria</taxon>
        <taxon>Bacillati</taxon>
        <taxon>Actinomycetota</taxon>
        <taxon>Actinomycetes</taxon>
        <taxon>Pseudonocardiales</taxon>
        <taxon>Pseudonocardiaceae</taxon>
        <taxon>Actinomycetospora</taxon>
    </lineage>
</organism>
<dbReference type="RefSeq" id="WP_337714050.1">
    <property type="nucleotide sequence ID" value="NZ_JBBEGL010000003.1"/>
</dbReference>
<dbReference type="EMBL" id="JBBEGL010000003">
    <property type="protein sequence ID" value="MEJ2887599.1"/>
    <property type="molecule type" value="Genomic_DNA"/>
</dbReference>
<evidence type="ECO:0000313" key="7">
    <source>
        <dbReference type="Proteomes" id="UP001370100"/>
    </source>
</evidence>
<accession>A0ABU8N5D3</accession>
<keyword evidence="1" id="KW-0805">Transcription regulation</keyword>
<dbReference type="Gene3D" id="1.10.357.10">
    <property type="entry name" value="Tetracycline Repressor, domain 2"/>
    <property type="match status" value="1"/>
</dbReference>
<evidence type="ECO:0000256" key="1">
    <source>
        <dbReference type="ARBA" id="ARBA00023015"/>
    </source>
</evidence>
<comment type="caution">
    <text evidence="6">The sequence shown here is derived from an EMBL/GenBank/DDBJ whole genome shotgun (WGS) entry which is preliminary data.</text>
</comment>
<dbReference type="Proteomes" id="UP001370100">
    <property type="component" value="Unassembled WGS sequence"/>
</dbReference>
<evidence type="ECO:0000259" key="5">
    <source>
        <dbReference type="PROSITE" id="PS50977"/>
    </source>
</evidence>
<dbReference type="PANTHER" id="PTHR30055:SF234">
    <property type="entry name" value="HTH-TYPE TRANSCRIPTIONAL REGULATOR BETI"/>
    <property type="match status" value="1"/>
</dbReference>
<name>A0ABU8N5D3_9PSEU</name>
<keyword evidence="7" id="KW-1185">Reference proteome</keyword>
<evidence type="ECO:0000313" key="6">
    <source>
        <dbReference type="EMBL" id="MEJ2887599.1"/>
    </source>
</evidence>
<dbReference type="SUPFAM" id="SSF48498">
    <property type="entry name" value="Tetracyclin repressor-like, C-terminal domain"/>
    <property type="match status" value="1"/>
</dbReference>
<evidence type="ECO:0000256" key="4">
    <source>
        <dbReference type="PROSITE-ProRule" id="PRU00335"/>
    </source>
</evidence>
<dbReference type="Pfam" id="PF00440">
    <property type="entry name" value="TetR_N"/>
    <property type="match status" value="1"/>
</dbReference>
<keyword evidence="2 4" id="KW-0238">DNA-binding</keyword>
<sequence>MCAARRYDASGRERQAALTRRHIATTAVEQFVAQGYATTTVASVAKAAGVSAQTVYNGFGTKAALLKEGYDILMVGDGEAVPLAERPDVRALYADPDPVAFLRGYARLGRTLMDRLGPLAVQIGAGALAGDPDLVELRATTDRERLVGTGMVVGRLVELGALSPGLDPDLARDRLWTLNSTEVWHLLTSARGWSGEQYEDWVGDAMVAAVIEIRSPSGNDRR</sequence>
<dbReference type="PANTHER" id="PTHR30055">
    <property type="entry name" value="HTH-TYPE TRANSCRIPTIONAL REGULATOR RUTR"/>
    <property type="match status" value="1"/>
</dbReference>
<evidence type="ECO:0000256" key="3">
    <source>
        <dbReference type="ARBA" id="ARBA00023163"/>
    </source>
</evidence>